<evidence type="ECO:0000313" key="8">
    <source>
        <dbReference type="EMBL" id="OQP81300.1"/>
    </source>
</evidence>
<protein>
    <recommendedName>
        <fullName evidence="5">Release factor glutamine methyltransferase</fullName>
        <shortName evidence="5">RF MTase</shortName>
        <ecNumber evidence="5">2.1.1.297</ecNumber>
    </recommendedName>
    <alternativeName>
        <fullName evidence="5">N5-glutamine methyltransferase PrmC</fullName>
    </alternativeName>
    <alternativeName>
        <fullName evidence="5">Protein-(glutamine-N5) MTase PrmC</fullName>
    </alternativeName>
    <alternativeName>
        <fullName evidence="5">Protein-glutamine N-methyltransferase PrmC</fullName>
    </alternativeName>
</protein>
<dbReference type="HAMAP" id="MF_02126">
    <property type="entry name" value="RF_methyltr_PrmC"/>
    <property type="match status" value="1"/>
</dbReference>
<dbReference type="CDD" id="cd02440">
    <property type="entry name" value="AdoMet_MTases"/>
    <property type="match status" value="1"/>
</dbReference>
<proteinExistence type="inferred from homology"/>
<feature type="binding site" evidence="5">
    <location>
        <begin position="120"/>
        <end position="124"/>
    </location>
    <ligand>
        <name>S-adenosyl-L-methionine</name>
        <dbReference type="ChEBI" id="CHEBI:59789"/>
    </ligand>
</feature>
<dbReference type="SUPFAM" id="SSF53335">
    <property type="entry name" value="S-adenosyl-L-methionine-dependent methyltransferases"/>
    <property type="match status" value="1"/>
</dbReference>
<keyword evidence="1 5" id="KW-0489">Methyltransferase</keyword>
<evidence type="ECO:0000256" key="1">
    <source>
        <dbReference type="ARBA" id="ARBA00022603"/>
    </source>
</evidence>
<dbReference type="Pfam" id="PF17827">
    <property type="entry name" value="PrmC_N"/>
    <property type="match status" value="1"/>
</dbReference>
<dbReference type="EC" id="2.1.1.297" evidence="5"/>
<keyword evidence="2 5" id="KW-0808">Transferase</keyword>
<dbReference type="GeneID" id="93990134"/>
<evidence type="ECO:0000259" key="6">
    <source>
        <dbReference type="Pfam" id="PF05175"/>
    </source>
</evidence>
<feature type="binding site" evidence="5">
    <location>
        <begin position="186"/>
        <end position="189"/>
    </location>
    <ligand>
        <name>substrate</name>
    </ligand>
</feature>
<evidence type="ECO:0000256" key="4">
    <source>
        <dbReference type="ARBA" id="ARBA00048391"/>
    </source>
</evidence>
<comment type="caution">
    <text evidence="8">The sequence shown here is derived from an EMBL/GenBank/DDBJ whole genome shotgun (WGS) entry which is preliminary data.</text>
</comment>
<evidence type="ECO:0000313" key="9">
    <source>
        <dbReference type="Proteomes" id="UP000050546"/>
    </source>
</evidence>
<dbReference type="PROSITE" id="PS00092">
    <property type="entry name" value="N6_MTASE"/>
    <property type="match status" value="1"/>
</dbReference>
<dbReference type="STRING" id="1437877.GCA_001564415_01710"/>
<dbReference type="RefSeq" id="WP_057680019.1">
    <property type="nucleotide sequence ID" value="NZ_CP041380.1"/>
</dbReference>
<feature type="domain" description="Release factor glutamine methyltransferase N-terminal" evidence="7">
    <location>
        <begin position="12"/>
        <end position="75"/>
    </location>
</feature>
<dbReference type="GO" id="GO:0032259">
    <property type="term" value="P:methylation"/>
    <property type="evidence" value="ECO:0007669"/>
    <property type="project" value="UniProtKB-KW"/>
</dbReference>
<reference evidence="8 9" key="2">
    <citation type="journal article" date="2017" name="Plant Pathol.">
        <title>Pathogenicity and virulence gene content of Xanthomonas strains infecting Araceae, formerly known as Xanthomonas axonopodis pv. dieffenbachiae.</title>
        <authorList>
            <person name="Constantin E.C."/>
            <person name="Haegeman A."/>
            <person name="Van Vaerenbergh J."/>
            <person name="Baeyen S."/>
            <person name="Van Malderghem C."/>
            <person name="Maes M."/>
            <person name="Cottyn B."/>
        </authorList>
    </citation>
    <scope>NUCLEOTIDE SEQUENCE [LARGE SCALE GENOMIC DNA]</scope>
    <source>
        <strain evidence="8 9">LMG 25940</strain>
    </source>
</reference>
<dbReference type="GO" id="GO:0003676">
    <property type="term" value="F:nucleic acid binding"/>
    <property type="evidence" value="ECO:0007669"/>
    <property type="project" value="InterPro"/>
</dbReference>
<feature type="binding site" evidence="5">
    <location>
        <position position="143"/>
    </location>
    <ligand>
        <name>S-adenosyl-L-methionine</name>
        <dbReference type="ChEBI" id="CHEBI:59789"/>
    </ligand>
</feature>
<reference evidence="8 9" key="1">
    <citation type="journal article" date="2016" name="Plant Pathol.">
        <title>Genetic characterization of strains named as Xanthomonas axonopodis pv. dieffenbachiae leads to a taxonomic revision of the X. axonopodis species complex.</title>
        <authorList>
            <person name="Constantin E.C."/>
            <person name="Cleenwerck I."/>
            <person name="Maes M."/>
            <person name="Baeyen S."/>
            <person name="Van Malderghem C."/>
            <person name="De Vos P."/>
            <person name="Cottyn B."/>
        </authorList>
    </citation>
    <scope>NUCLEOTIDE SEQUENCE [LARGE SCALE GENOMIC DNA]</scope>
    <source>
        <strain evidence="8 9">LMG 25940</strain>
    </source>
</reference>
<dbReference type="Gene3D" id="3.40.50.150">
    <property type="entry name" value="Vaccinia Virus protein VP39"/>
    <property type="match status" value="1"/>
</dbReference>
<feature type="binding site" evidence="5">
    <location>
        <position position="171"/>
    </location>
    <ligand>
        <name>S-adenosyl-L-methionine</name>
        <dbReference type="ChEBI" id="CHEBI:59789"/>
    </ligand>
</feature>
<comment type="similarity">
    <text evidence="5">Belongs to the protein N5-glutamine methyltransferase family. PrmC subfamily.</text>
</comment>
<evidence type="ECO:0000259" key="7">
    <source>
        <dbReference type="Pfam" id="PF17827"/>
    </source>
</evidence>
<dbReference type="PANTHER" id="PTHR18895:SF74">
    <property type="entry name" value="MTRF1L RELEASE FACTOR GLUTAMINE METHYLTRANSFERASE"/>
    <property type="match status" value="1"/>
</dbReference>
<dbReference type="InterPro" id="IPR050320">
    <property type="entry name" value="N5-glutamine_MTase"/>
</dbReference>
<name>A0A1V9HEI3_9XANT</name>
<sequence length="286" mass="30412">MSDDLAAIPADQLLRRAAGRIERCDAEALLLHALDRDRAWLFMHGRDAVPLSVAQAFDALVQRREAGEPVAYLTGSRGFWTLNLAVSPATLIPRADTEVLVELALERLDTMPGRRVADLGTGSGAIALAIASERPQAQVIATDASAAALAMARRNADSHGLRNVDCRHGSWFAPLAGEAFDLIASNPPYIAAHDPHLQQGDLRYEPASALASGSDGLDDIRLIVADAPAHLLPGGWLLLEHGWDQGAAVAELLAARGFAAVATHQDLEQRDRVTLGRWSPAAGQAS</sequence>
<gene>
    <name evidence="5" type="primary">prmC</name>
    <name evidence="8" type="ORF">IM53_003870</name>
</gene>
<dbReference type="GO" id="GO:0102559">
    <property type="term" value="F:peptide chain release factor N(5)-glutamine methyltransferase activity"/>
    <property type="evidence" value="ECO:0007669"/>
    <property type="project" value="UniProtKB-EC"/>
</dbReference>
<dbReference type="InterPro" id="IPR004556">
    <property type="entry name" value="HemK-like"/>
</dbReference>
<dbReference type="InterPro" id="IPR040758">
    <property type="entry name" value="PrmC_N"/>
</dbReference>
<dbReference type="AlphaFoldDB" id="A0A1V9HEI3"/>
<dbReference type="Proteomes" id="UP000050546">
    <property type="component" value="Unassembled WGS sequence"/>
</dbReference>
<dbReference type="InterPro" id="IPR029063">
    <property type="entry name" value="SAM-dependent_MTases_sf"/>
</dbReference>
<dbReference type="InterPro" id="IPR019874">
    <property type="entry name" value="RF_methyltr_PrmC"/>
</dbReference>
<dbReference type="NCBIfam" id="TIGR03534">
    <property type="entry name" value="RF_mod_PrmC"/>
    <property type="match status" value="1"/>
</dbReference>
<dbReference type="FunFam" id="3.40.50.150:FF:000053">
    <property type="entry name" value="Release factor glutamine methyltransferase"/>
    <property type="match status" value="1"/>
</dbReference>
<dbReference type="NCBIfam" id="TIGR00536">
    <property type="entry name" value="hemK_fam"/>
    <property type="match status" value="1"/>
</dbReference>
<dbReference type="InterPro" id="IPR002052">
    <property type="entry name" value="DNA_methylase_N6_adenine_CS"/>
</dbReference>
<keyword evidence="3 5" id="KW-0949">S-adenosyl-L-methionine</keyword>
<evidence type="ECO:0000256" key="2">
    <source>
        <dbReference type="ARBA" id="ARBA00022679"/>
    </source>
</evidence>
<evidence type="ECO:0000256" key="5">
    <source>
        <dbReference type="HAMAP-Rule" id="MF_02126"/>
    </source>
</evidence>
<dbReference type="EMBL" id="JPYI02000021">
    <property type="protein sequence ID" value="OQP81300.1"/>
    <property type="molecule type" value="Genomic_DNA"/>
</dbReference>
<comment type="catalytic activity">
    <reaction evidence="4 5">
        <text>L-glutaminyl-[peptide chain release factor] + S-adenosyl-L-methionine = N(5)-methyl-L-glutaminyl-[peptide chain release factor] + S-adenosyl-L-homocysteine + H(+)</text>
        <dbReference type="Rhea" id="RHEA:42896"/>
        <dbReference type="Rhea" id="RHEA-COMP:10271"/>
        <dbReference type="Rhea" id="RHEA-COMP:10272"/>
        <dbReference type="ChEBI" id="CHEBI:15378"/>
        <dbReference type="ChEBI" id="CHEBI:30011"/>
        <dbReference type="ChEBI" id="CHEBI:57856"/>
        <dbReference type="ChEBI" id="CHEBI:59789"/>
        <dbReference type="ChEBI" id="CHEBI:61891"/>
        <dbReference type="EC" id="2.1.1.297"/>
    </reaction>
</comment>
<organism evidence="8 9">
    <name type="scientific">Xanthomonas phaseoli pv. dieffenbachiae</name>
    <dbReference type="NCBI Taxonomy" id="92828"/>
    <lineage>
        <taxon>Bacteria</taxon>
        <taxon>Pseudomonadati</taxon>
        <taxon>Pseudomonadota</taxon>
        <taxon>Gammaproteobacteria</taxon>
        <taxon>Lysobacterales</taxon>
        <taxon>Lysobacteraceae</taxon>
        <taxon>Xanthomonas</taxon>
    </lineage>
</organism>
<dbReference type="Pfam" id="PF05175">
    <property type="entry name" value="MTS"/>
    <property type="match status" value="1"/>
</dbReference>
<dbReference type="InterPro" id="IPR007848">
    <property type="entry name" value="Small_mtfrase_dom"/>
</dbReference>
<feature type="domain" description="Methyltransferase small" evidence="6">
    <location>
        <begin position="103"/>
        <end position="194"/>
    </location>
</feature>
<feature type="binding site" evidence="5">
    <location>
        <position position="186"/>
    </location>
    <ligand>
        <name>S-adenosyl-L-methionine</name>
        <dbReference type="ChEBI" id="CHEBI:59789"/>
    </ligand>
</feature>
<accession>A0A1V9HEI3</accession>
<dbReference type="PANTHER" id="PTHR18895">
    <property type="entry name" value="HEMK METHYLTRANSFERASE"/>
    <property type="match status" value="1"/>
</dbReference>
<evidence type="ECO:0000256" key="3">
    <source>
        <dbReference type="ARBA" id="ARBA00022691"/>
    </source>
</evidence>
<dbReference type="Gene3D" id="1.10.8.10">
    <property type="entry name" value="DNA helicase RuvA subunit, C-terminal domain"/>
    <property type="match status" value="1"/>
</dbReference>
<comment type="function">
    <text evidence="5">Methylates the class 1 translation termination release factors RF1/PrfA and RF2/PrfB on the glutamine residue of the universally conserved GGQ motif.</text>
</comment>